<evidence type="ECO:0000259" key="5">
    <source>
        <dbReference type="PROSITE" id="PS50200"/>
    </source>
</evidence>
<dbReference type="Pfam" id="PF00788">
    <property type="entry name" value="RA"/>
    <property type="match status" value="1"/>
</dbReference>
<dbReference type="CDD" id="cd00174">
    <property type="entry name" value="SH3"/>
    <property type="match status" value="1"/>
</dbReference>
<evidence type="ECO:0000256" key="2">
    <source>
        <dbReference type="PROSITE-ProRule" id="PRU00192"/>
    </source>
</evidence>
<dbReference type="InterPro" id="IPR029071">
    <property type="entry name" value="Ubiquitin-like_domsf"/>
</dbReference>
<keyword evidence="1 2" id="KW-0728">SH3 domain</keyword>
<feature type="region of interest" description="Disordered" evidence="3">
    <location>
        <begin position="1"/>
        <end position="26"/>
    </location>
</feature>
<evidence type="ECO:0000259" key="4">
    <source>
        <dbReference type="PROSITE" id="PS50002"/>
    </source>
</evidence>
<dbReference type="InterPro" id="IPR036028">
    <property type="entry name" value="SH3-like_dom_sf"/>
</dbReference>
<evidence type="ECO:0000313" key="6">
    <source>
        <dbReference type="EMBL" id="ORY42821.1"/>
    </source>
</evidence>
<dbReference type="PROSITE" id="PS50200">
    <property type="entry name" value="RA"/>
    <property type="match status" value="1"/>
</dbReference>
<dbReference type="PROSITE" id="PS50002">
    <property type="entry name" value="SH3"/>
    <property type="match status" value="2"/>
</dbReference>
<dbReference type="SUPFAM" id="SSF50044">
    <property type="entry name" value="SH3-domain"/>
    <property type="match status" value="2"/>
</dbReference>
<proteinExistence type="predicted"/>
<reference evidence="6 7" key="1">
    <citation type="submission" date="2016-07" db="EMBL/GenBank/DDBJ databases">
        <title>Pervasive Adenine N6-methylation of Active Genes in Fungi.</title>
        <authorList>
            <consortium name="DOE Joint Genome Institute"/>
            <person name="Mondo S.J."/>
            <person name="Dannebaum R.O."/>
            <person name="Kuo R.C."/>
            <person name="Labutti K."/>
            <person name="Haridas S."/>
            <person name="Kuo A."/>
            <person name="Salamov A."/>
            <person name="Ahrendt S.R."/>
            <person name="Lipzen A."/>
            <person name="Sullivan W."/>
            <person name="Andreopoulos W.B."/>
            <person name="Clum A."/>
            <person name="Lindquist E."/>
            <person name="Daum C."/>
            <person name="Ramamoorthy G.K."/>
            <person name="Gryganskyi A."/>
            <person name="Culley D."/>
            <person name="Magnuson J.K."/>
            <person name="James T.Y."/>
            <person name="O'Malley M.A."/>
            <person name="Stajich J.E."/>
            <person name="Spatafora J.W."/>
            <person name="Visel A."/>
            <person name="Grigoriev I.V."/>
        </authorList>
    </citation>
    <scope>NUCLEOTIDE SEQUENCE [LARGE SCALE GENOMIC DNA]</scope>
    <source>
        <strain evidence="6 7">JEL800</strain>
    </source>
</reference>
<protein>
    <recommendedName>
        <fullName evidence="8">SH3 domain-containing protein</fullName>
    </recommendedName>
</protein>
<dbReference type="InterPro" id="IPR001452">
    <property type="entry name" value="SH3_domain"/>
</dbReference>
<feature type="region of interest" description="Disordered" evidence="3">
    <location>
        <begin position="141"/>
        <end position="169"/>
    </location>
</feature>
<dbReference type="STRING" id="329046.A0A1Y2C717"/>
<feature type="domain" description="Ras-associating" evidence="5">
    <location>
        <begin position="44"/>
        <end position="146"/>
    </location>
</feature>
<feature type="domain" description="SH3" evidence="4">
    <location>
        <begin position="249"/>
        <end position="315"/>
    </location>
</feature>
<name>A0A1Y2C717_9FUNG</name>
<keyword evidence="7" id="KW-1185">Reference proteome</keyword>
<dbReference type="Gene3D" id="3.10.20.90">
    <property type="entry name" value="Phosphatidylinositol 3-kinase Catalytic Subunit, Chain A, domain 1"/>
    <property type="match status" value="1"/>
</dbReference>
<dbReference type="SUPFAM" id="SSF54236">
    <property type="entry name" value="Ubiquitin-like"/>
    <property type="match status" value="1"/>
</dbReference>
<dbReference type="AlphaFoldDB" id="A0A1Y2C717"/>
<sequence>MLDDVRARPRVDSNKIPTPLSAHPHDYFRKNDSTLMPGSPNDSNVGVIRINLESIGRNEIKPFRVSDTDTADKVLLGILKKYSVLESTASFMFCVRNSDGTDRRLNSDDKPLLLQQKHNQTLPSPTTPSSATSSNHLIFYIKRNSPPSPTPSSPTTAKRPPTLPDPATSTTSSNVYIAVFNYKPARADELPVTIGDTFIVLKKDRDWVTVNRVGGDSVGWIPRGCLKLEEEVLKSGGSAGTPGVGVDAEFPVLVVMLYDYDGEAAVSAGNGVGVKVKAGSLVTVLKKEKQWLYGKIVSTDRKGWIPDSYVSVVNREIIEEKVKCLDDVFFCLLTSQRM</sequence>
<dbReference type="Gene3D" id="2.30.30.40">
    <property type="entry name" value="SH3 Domains"/>
    <property type="match status" value="2"/>
</dbReference>
<evidence type="ECO:0000256" key="1">
    <source>
        <dbReference type="ARBA" id="ARBA00022443"/>
    </source>
</evidence>
<evidence type="ECO:0000313" key="7">
    <source>
        <dbReference type="Proteomes" id="UP000193642"/>
    </source>
</evidence>
<dbReference type="SMART" id="SM00326">
    <property type="entry name" value="SH3"/>
    <property type="match status" value="2"/>
</dbReference>
<accession>A0A1Y2C717</accession>
<dbReference type="OrthoDB" id="8883818at2759"/>
<dbReference type="InterPro" id="IPR000159">
    <property type="entry name" value="RA_dom"/>
</dbReference>
<comment type="caution">
    <text evidence="6">The sequence shown here is derived from an EMBL/GenBank/DDBJ whole genome shotgun (WGS) entry which is preliminary data.</text>
</comment>
<dbReference type="Pfam" id="PF00018">
    <property type="entry name" value="SH3_1"/>
    <property type="match status" value="1"/>
</dbReference>
<organism evidence="6 7">
    <name type="scientific">Rhizoclosmatium globosum</name>
    <dbReference type="NCBI Taxonomy" id="329046"/>
    <lineage>
        <taxon>Eukaryota</taxon>
        <taxon>Fungi</taxon>
        <taxon>Fungi incertae sedis</taxon>
        <taxon>Chytridiomycota</taxon>
        <taxon>Chytridiomycota incertae sedis</taxon>
        <taxon>Chytridiomycetes</taxon>
        <taxon>Chytridiales</taxon>
        <taxon>Chytriomycetaceae</taxon>
        <taxon>Rhizoclosmatium</taxon>
    </lineage>
</organism>
<evidence type="ECO:0008006" key="8">
    <source>
        <dbReference type="Google" id="ProtNLM"/>
    </source>
</evidence>
<feature type="compositionally biased region" description="Basic and acidic residues" evidence="3">
    <location>
        <begin position="1"/>
        <end position="13"/>
    </location>
</feature>
<gene>
    <name evidence="6" type="ORF">BCR33DRAFT_718032</name>
</gene>
<dbReference type="Proteomes" id="UP000193642">
    <property type="component" value="Unassembled WGS sequence"/>
</dbReference>
<dbReference type="EMBL" id="MCGO01000027">
    <property type="protein sequence ID" value="ORY42821.1"/>
    <property type="molecule type" value="Genomic_DNA"/>
</dbReference>
<feature type="domain" description="SH3" evidence="4">
    <location>
        <begin position="171"/>
        <end position="231"/>
    </location>
</feature>
<evidence type="ECO:0000256" key="3">
    <source>
        <dbReference type="SAM" id="MobiDB-lite"/>
    </source>
</evidence>
<dbReference type="GO" id="GO:0007165">
    <property type="term" value="P:signal transduction"/>
    <property type="evidence" value="ECO:0007669"/>
    <property type="project" value="InterPro"/>
</dbReference>